<organism evidence="2 3">
    <name type="scientific">Kineococcus xinjiangensis</name>
    <dbReference type="NCBI Taxonomy" id="512762"/>
    <lineage>
        <taxon>Bacteria</taxon>
        <taxon>Bacillati</taxon>
        <taxon>Actinomycetota</taxon>
        <taxon>Actinomycetes</taxon>
        <taxon>Kineosporiales</taxon>
        <taxon>Kineosporiaceae</taxon>
        <taxon>Kineococcus</taxon>
    </lineage>
</organism>
<accession>A0A2S6IFB4</accession>
<reference evidence="2 3" key="1">
    <citation type="submission" date="2018-02" db="EMBL/GenBank/DDBJ databases">
        <title>Genomic Encyclopedia of Archaeal and Bacterial Type Strains, Phase II (KMG-II): from individual species to whole genera.</title>
        <authorList>
            <person name="Goeker M."/>
        </authorList>
    </citation>
    <scope>NUCLEOTIDE SEQUENCE [LARGE SCALE GENOMIC DNA]</scope>
    <source>
        <strain evidence="2 3">DSM 22857</strain>
    </source>
</reference>
<evidence type="ECO:0008006" key="4">
    <source>
        <dbReference type="Google" id="ProtNLM"/>
    </source>
</evidence>
<gene>
    <name evidence="2" type="ORF">CLV92_11260</name>
</gene>
<feature type="region of interest" description="Disordered" evidence="1">
    <location>
        <begin position="1"/>
        <end position="25"/>
    </location>
</feature>
<proteinExistence type="predicted"/>
<feature type="region of interest" description="Disordered" evidence="1">
    <location>
        <begin position="61"/>
        <end position="80"/>
    </location>
</feature>
<evidence type="ECO:0000256" key="1">
    <source>
        <dbReference type="SAM" id="MobiDB-lite"/>
    </source>
</evidence>
<evidence type="ECO:0000313" key="3">
    <source>
        <dbReference type="Proteomes" id="UP000239485"/>
    </source>
</evidence>
<sequence length="121" mass="12929">MTEGAPPARGGTTKTHLAVDGRGRPPAIVLTAGNINAPPQAGGTPTTILPTLLSRIRVLRRSPGRPRTRPPDRVVGDEGYSSRTNRHYLASRGIAVTIPERDDQLANRAALLLASPLLWLK</sequence>
<dbReference type="AlphaFoldDB" id="A0A2S6IFB4"/>
<protein>
    <recommendedName>
        <fullName evidence="4">DDE family transposase</fullName>
    </recommendedName>
</protein>
<name>A0A2S6IFB4_9ACTN</name>
<comment type="caution">
    <text evidence="2">The sequence shown here is derived from an EMBL/GenBank/DDBJ whole genome shotgun (WGS) entry which is preliminary data.</text>
</comment>
<keyword evidence="3" id="KW-1185">Reference proteome</keyword>
<evidence type="ECO:0000313" key="2">
    <source>
        <dbReference type="EMBL" id="PPK92887.1"/>
    </source>
</evidence>
<dbReference type="Proteomes" id="UP000239485">
    <property type="component" value="Unassembled WGS sequence"/>
</dbReference>
<dbReference type="EMBL" id="PTJD01000012">
    <property type="protein sequence ID" value="PPK92887.1"/>
    <property type="molecule type" value="Genomic_DNA"/>
</dbReference>